<proteinExistence type="inferred from homology"/>
<dbReference type="OMA" id="MKAQCQV"/>
<organism evidence="8 9">
    <name type="scientific">Dacryopinax primogenitus (strain DJM 731)</name>
    <name type="common">Brown rot fungus</name>
    <dbReference type="NCBI Taxonomy" id="1858805"/>
    <lineage>
        <taxon>Eukaryota</taxon>
        <taxon>Fungi</taxon>
        <taxon>Dikarya</taxon>
        <taxon>Basidiomycota</taxon>
        <taxon>Agaricomycotina</taxon>
        <taxon>Dacrymycetes</taxon>
        <taxon>Dacrymycetales</taxon>
        <taxon>Dacrymycetaceae</taxon>
        <taxon>Dacryopinax</taxon>
    </lineage>
</organism>
<evidence type="ECO:0000256" key="1">
    <source>
        <dbReference type="ARBA" id="ARBA00004173"/>
    </source>
</evidence>
<dbReference type="GeneID" id="63690764"/>
<comment type="subcellular location">
    <subcellularLocation>
        <location evidence="1">Mitochondrion</location>
    </subcellularLocation>
</comment>
<evidence type="ECO:0000313" key="9">
    <source>
        <dbReference type="Proteomes" id="UP000030653"/>
    </source>
</evidence>
<evidence type="ECO:0000256" key="2">
    <source>
        <dbReference type="ARBA" id="ARBA00008970"/>
    </source>
</evidence>
<evidence type="ECO:0000256" key="5">
    <source>
        <dbReference type="ARBA" id="ARBA00023274"/>
    </source>
</evidence>
<dbReference type="GO" id="GO:0005739">
    <property type="term" value="C:mitochondrion"/>
    <property type="evidence" value="ECO:0007669"/>
    <property type="project" value="UniProtKB-SubCell"/>
</dbReference>
<feature type="compositionally biased region" description="Basic and acidic residues" evidence="7">
    <location>
        <begin position="72"/>
        <end position="82"/>
    </location>
</feature>
<dbReference type="Proteomes" id="UP000030653">
    <property type="component" value="Unassembled WGS sequence"/>
</dbReference>
<protein>
    <recommendedName>
        <fullName evidence="6">Small ribosomal subunit protein mS33</fullName>
    </recommendedName>
</protein>
<evidence type="ECO:0000256" key="4">
    <source>
        <dbReference type="ARBA" id="ARBA00023128"/>
    </source>
</evidence>
<dbReference type="PANTHER" id="PTHR13362:SF2">
    <property type="entry name" value="SMALL RIBOSOMAL SUBUNIT PROTEIN MS33"/>
    <property type="match status" value="1"/>
</dbReference>
<reference evidence="8 9" key="1">
    <citation type="journal article" date="2012" name="Science">
        <title>The Paleozoic origin of enzymatic lignin decomposition reconstructed from 31 fungal genomes.</title>
        <authorList>
            <person name="Floudas D."/>
            <person name="Binder M."/>
            <person name="Riley R."/>
            <person name="Barry K."/>
            <person name="Blanchette R.A."/>
            <person name="Henrissat B."/>
            <person name="Martinez A.T."/>
            <person name="Otillar R."/>
            <person name="Spatafora J.W."/>
            <person name="Yadav J.S."/>
            <person name="Aerts A."/>
            <person name="Benoit I."/>
            <person name="Boyd A."/>
            <person name="Carlson A."/>
            <person name="Copeland A."/>
            <person name="Coutinho P.M."/>
            <person name="de Vries R.P."/>
            <person name="Ferreira P."/>
            <person name="Findley K."/>
            <person name="Foster B."/>
            <person name="Gaskell J."/>
            <person name="Glotzer D."/>
            <person name="Gorecki P."/>
            <person name="Heitman J."/>
            <person name="Hesse C."/>
            <person name="Hori C."/>
            <person name="Igarashi K."/>
            <person name="Jurgens J.A."/>
            <person name="Kallen N."/>
            <person name="Kersten P."/>
            <person name="Kohler A."/>
            <person name="Kuees U."/>
            <person name="Kumar T.K.A."/>
            <person name="Kuo A."/>
            <person name="LaButti K."/>
            <person name="Larrondo L.F."/>
            <person name="Lindquist E."/>
            <person name="Ling A."/>
            <person name="Lombard V."/>
            <person name="Lucas S."/>
            <person name="Lundell T."/>
            <person name="Martin R."/>
            <person name="McLaughlin D.J."/>
            <person name="Morgenstern I."/>
            <person name="Morin E."/>
            <person name="Murat C."/>
            <person name="Nagy L.G."/>
            <person name="Nolan M."/>
            <person name="Ohm R.A."/>
            <person name="Patyshakuliyeva A."/>
            <person name="Rokas A."/>
            <person name="Ruiz-Duenas F.J."/>
            <person name="Sabat G."/>
            <person name="Salamov A."/>
            <person name="Samejima M."/>
            <person name="Schmutz J."/>
            <person name="Slot J.C."/>
            <person name="St John F."/>
            <person name="Stenlid J."/>
            <person name="Sun H."/>
            <person name="Sun S."/>
            <person name="Syed K."/>
            <person name="Tsang A."/>
            <person name="Wiebenga A."/>
            <person name="Young D."/>
            <person name="Pisabarro A."/>
            <person name="Eastwood D.C."/>
            <person name="Martin F."/>
            <person name="Cullen D."/>
            <person name="Grigoriev I.V."/>
            <person name="Hibbett D.S."/>
        </authorList>
    </citation>
    <scope>NUCLEOTIDE SEQUENCE [LARGE SCALE GENOMIC DNA]</scope>
    <source>
        <strain evidence="8 9">DJM-731 SS1</strain>
    </source>
</reference>
<evidence type="ECO:0000256" key="7">
    <source>
        <dbReference type="SAM" id="MobiDB-lite"/>
    </source>
</evidence>
<dbReference type="OrthoDB" id="2257454at2759"/>
<dbReference type="STRING" id="1858805.M5GBP9"/>
<keyword evidence="3" id="KW-0689">Ribosomal protein</keyword>
<name>M5GBP9_DACPD</name>
<gene>
    <name evidence="8" type="ORF">DACRYDRAFT_62542</name>
</gene>
<dbReference type="HOGENOM" id="CLU_150777_0_1_1"/>
<dbReference type="PANTHER" id="PTHR13362">
    <property type="entry name" value="MITOCHONDRIAL RIBOSOMAL PROTEIN S33"/>
    <property type="match status" value="1"/>
</dbReference>
<feature type="compositionally biased region" description="Basic residues" evidence="7">
    <location>
        <begin position="83"/>
        <end position="93"/>
    </location>
</feature>
<feature type="region of interest" description="Disordered" evidence="7">
    <location>
        <begin position="71"/>
        <end position="108"/>
    </location>
</feature>
<evidence type="ECO:0000256" key="3">
    <source>
        <dbReference type="ARBA" id="ARBA00022980"/>
    </source>
</evidence>
<dbReference type="AlphaFoldDB" id="M5GBP9"/>
<comment type="similarity">
    <text evidence="2">Belongs to the mitochondrion-specific ribosomal protein mS33 family.</text>
</comment>
<dbReference type="RefSeq" id="XP_040632744.1">
    <property type="nucleotide sequence ID" value="XM_040775702.1"/>
</dbReference>
<keyword evidence="5" id="KW-0687">Ribonucleoprotein</keyword>
<dbReference type="Pfam" id="PF08293">
    <property type="entry name" value="MRP-S33"/>
    <property type="match status" value="1"/>
</dbReference>
<keyword evidence="9" id="KW-1185">Reference proteome</keyword>
<evidence type="ECO:0000256" key="6">
    <source>
        <dbReference type="ARBA" id="ARBA00035132"/>
    </source>
</evidence>
<dbReference type="InterPro" id="IPR013219">
    <property type="entry name" value="Ribosomal_mS33"/>
</dbReference>
<evidence type="ECO:0000313" key="8">
    <source>
        <dbReference type="EMBL" id="EJU05850.1"/>
    </source>
</evidence>
<dbReference type="EMBL" id="JH795856">
    <property type="protein sequence ID" value="EJU05850.1"/>
    <property type="molecule type" value="Genomic_DNA"/>
</dbReference>
<dbReference type="GO" id="GO:1990904">
    <property type="term" value="C:ribonucleoprotein complex"/>
    <property type="evidence" value="ECO:0007669"/>
    <property type="project" value="UniProtKB-KW"/>
</dbReference>
<accession>M5GBP9</accession>
<dbReference type="GO" id="GO:0005840">
    <property type="term" value="C:ribosome"/>
    <property type="evidence" value="ECO:0007669"/>
    <property type="project" value="UniProtKB-KW"/>
</dbReference>
<sequence length="108" mass="12658">MASLATKMRQLARLRSTIFDTSYNPSSARTGAKYIRRRLLGPAMVRYYPQKIDMKLVKALAWDMDLLDPAEEERREDREMERRRGKGAPKKLKTKSEDGQKNKKKKKK</sequence>
<keyword evidence="4" id="KW-0496">Mitochondrion</keyword>